<keyword evidence="2 8" id="KW-0479">Metal-binding</keyword>
<dbReference type="STRING" id="1208583.COMX_03275"/>
<dbReference type="PATRIC" id="fig|1208583.4.peg.661"/>
<dbReference type="Gene3D" id="6.10.250.2860">
    <property type="match status" value="1"/>
</dbReference>
<dbReference type="PIRSF" id="PIRSF006809">
    <property type="entry name" value="GTP-binding_hflX_prd"/>
    <property type="match status" value="1"/>
</dbReference>
<dbReference type="PANTHER" id="PTHR10229">
    <property type="entry name" value="GTP-BINDING PROTEIN HFLX"/>
    <property type="match status" value="1"/>
</dbReference>
<dbReference type="FunFam" id="3.40.50.300:FF:000886">
    <property type="entry name" value="Putative GTP-binding protein 6"/>
    <property type="match status" value="1"/>
</dbReference>
<dbReference type="GO" id="GO:0003924">
    <property type="term" value="F:GTPase activity"/>
    <property type="evidence" value="ECO:0007669"/>
    <property type="project" value="UniProtKB-UniRule"/>
</dbReference>
<sequence length="430" mass="48978">MTDFDLDHQQTRAAVIVPWDVSNRQSNNRNSQSRLEEAIGLASSIRLDILYQEIINLRSYRSATLIGQGHIEELRKSIEENEIEIAIFDTKLSPIQQRNLEKALECKVIDRTALILDIFGERAQTKEGTLQVELAHLQYQRSRLVRSWTHLERQRGGFGFMGGPGETQIEADRRLIDERIIRLKKDLEQVRRTRGLHRKARQKVPFPIVALIGYTNAGKSTLFNHLTGADVHAQDQLFATLDPTMRKLQLPSGKTIILSDTVGFISDLPTELIAAFRATLEETAEADIILHVRDISHPETSDQRQDVFSVLDMMVKDQILEANWRENTIEVLNKIDLIENIALIEKPSDFIGISALTGENLSSLIQMIDDRLAKLMEEANYSIPVNDGAALSWLYDHGEVLQRQDDEKNIAVFVRLSPANKARFEQLYSY</sequence>
<dbReference type="PROSITE" id="PS51705">
    <property type="entry name" value="G_HFLX"/>
    <property type="match status" value="1"/>
</dbReference>
<feature type="binding site" evidence="7">
    <location>
        <begin position="213"/>
        <end position="220"/>
    </location>
    <ligand>
        <name>GTP</name>
        <dbReference type="ChEBI" id="CHEBI:37565"/>
    </ligand>
</feature>
<dbReference type="Gene3D" id="3.40.50.300">
    <property type="entry name" value="P-loop containing nucleotide triphosphate hydrolases"/>
    <property type="match status" value="1"/>
</dbReference>
<comment type="subcellular location">
    <subcellularLocation>
        <location evidence="6">Cytoplasm</location>
    </subcellularLocation>
    <text evidence="6">May associate with membranes.</text>
</comment>
<dbReference type="Pfam" id="PF01926">
    <property type="entry name" value="MMR_HSR1"/>
    <property type="match status" value="1"/>
</dbReference>
<evidence type="ECO:0000256" key="2">
    <source>
        <dbReference type="ARBA" id="ARBA00022723"/>
    </source>
</evidence>
<dbReference type="HAMAP" id="MF_00900">
    <property type="entry name" value="GTPase_HflX"/>
    <property type="match status" value="1"/>
</dbReference>
<dbReference type="Pfam" id="PF13167">
    <property type="entry name" value="GTP-bdg_N"/>
    <property type="match status" value="1"/>
</dbReference>
<name>W7DN74_9PROT</name>
<dbReference type="InterPro" id="IPR030394">
    <property type="entry name" value="G_HFLX_dom"/>
</dbReference>
<feature type="binding site" evidence="8">
    <location>
        <position position="240"/>
    </location>
    <ligand>
        <name>Mg(2+)</name>
        <dbReference type="ChEBI" id="CHEBI:18420"/>
    </ligand>
</feature>
<feature type="binding site" evidence="7">
    <location>
        <begin position="238"/>
        <end position="242"/>
    </location>
    <ligand>
        <name>GTP</name>
        <dbReference type="ChEBI" id="CHEBI:37565"/>
    </ligand>
</feature>
<dbReference type="InterPro" id="IPR016496">
    <property type="entry name" value="GTPase_HflX"/>
</dbReference>
<feature type="binding site" evidence="7">
    <location>
        <begin position="354"/>
        <end position="356"/>
    </location>
    <ligand>
        <name>GTP</name>
        <dbReference type="ChEBI" id="CHEBI:37565"/>
    </ligand>
</feature>
<dbReference type="OrthoDB" id="9812272at2"/>
<feature type="binding site" evidence="7">
    <location>
        <begin position="260"/>
        <end position="263"/>
    </location>
    <ligand>
        <name>GTP</name>
        <dbReference type="ChEBI" id="CHEBI:37565"/>
    </ligand>
</feature>
<keyword evidence="4 8" id="KW-0460">Magnesium</keyword>
<evidence type="ECO:0000256" key="6">
    <source>
        <dbReference type="HAMAP-Rule" id="MF_00900"/>
    </source>
</evidence>
<dbReference type="InterPro" id="IPR006073">
    <property type="entry name" value="GTP-bd"/>
</dbReference>
<dbReference type="Pfam" id="PF16360">
    <property type="entry name" value="GTP-bdg_M"/>
    <property type="match status" value="1"/>
</dbReference>
<dbReference type="EMBL" id="ATSX01000001">
    <property type="protein sequence ID" value="EUK18737.1"/>
    <property type="molecule type" value="Genomic_DNA"/>
</dbReference>
<dbReference type="InterPro" id="IPR027417">
    <property type="entry name" value="P-loop_NTPase"/>
</dbReference>
<dbReference type="Pfam" id="PF19275">
    <property type="entry name" value="HflX_C"/>
    <property type="match status" value="1"/>
</dbReference>
<comment type="function">
    <text evidence="6">GTPase that associates with the 50S ribosomal subunit and may have a role during protein synthesis or ribosome biogenesis.</text>
</comment>
<feature type="domain" description="Hflx-type G" evidence="9">
    <location>
        <begin position="207"/>
        <end position="376"/>
    </location>
</feature>
<dbReference type="InterPro" id="IPR045498">
    <property type="entry name" value="HflX_C"/>
</dbReference>
<dbReference type="InterPro" id="IPR042108">
    <property type="entry name" value="GTPase_HflX_N_sf"/>
</dbReference>
<dbReference type="Proteomes" id="UP000019250">
    <property type="component" value="Unassembled WGS sequence"/>
</dbReference>
<dbReference type="PRINTS" id="PR00326">
    <property type="entry name" value="GTP1OBG"/>
</dbReference>
<dbReference type="FunFam" id="3.40.50.11060:FF:000001">
    <property type="entry name" value="GTPase HflX"/>
    <property type="match status" value="1"/>
</dbReference>
<comment type="subunit">
    <text evidence="6">Monomer. Associates with the 50S ribosomal subunit.</text>
</comment>
<dbReference type="InterPro" id="IPR025121">
    <property type="entry name" value="GTPase_HflX_N"/>
</dbReference>
<dbReference type="Gene3D" id="3.40.50.11060">
    <property type="entry name" value="GTPase HflX, N-terminal domain"/>
    <property type="match status" value="1"/>
</dbReference>
<keyword evidence="11" id="KW-1185">Reference proteome</keyword>
<dbReference type="InterPro" id="IPR032305">
    <property type="entry name" value="GTP-bd_M"/>
</dbReference>
<dbReference type="GO" id="GO:0043022">
    <property type="term" value="F:ribosome binding"/>
    <property type="evidence" value="ECO:0007669"/>
    <property type="project" value="TreeGrafter"/>
</dbReference>
<reference evidence="10 11" key="1">
    <citation type="journal article" date="2014" name="Genome Announc.">
        <title>Draft Genome Sequence of Commensalibacter papalotli MX01, a Symbiont Identified from the Guts of Overwintering Monarch Butterflies.</title>
        <authorList>
            <person name="Servin-Garciduenas L.E."/>
            <person name="Sanchez-Quinto A."/>
            <person name="Martinez-Romero E."/>
        </authorList>
    </citation>
    <scope>NUCLEOTIDE SEQUENCE [LARGE SCALE GENOMIC DNA]</scope>
    <source>
        <strain evidence="11">MX-MONARCH01</strain>
    </source>
</reference>
<evidence type="ECO:0000256" key="4">
    <source>
        <dbReference type="ARBA" id="ARBA00022842"/>
    </source>
</evidence>
<evidence type="ECO:0000256" key="1">
    <source>
        <dbReference type="ARBA" id="ARBA00022490"/>
    </source>
</evidence>
<dbReference type="SUPFAM" id="SSF52540">
    <property type="entry name" value="P-loop containing nucleoside triphosphate hydrolases"/>
    <property type="match status" value="1"/>
</dbReference>
<dbReference type="NCBIfam" id="TIGR03156">
    <property type="entry name" value="GTP_HflX"/>
    <property type="match status" value="1"/>
</dbReference>
<keyword evidence="5 6" id="KW-0342">GTP-binding</keyword>
<evidence type="ECO:0000313" key="11">
    <source>
        <dbReference type="Proteomes" id="UP000019250"/>
    </source>
</evidence>
<accession>W7DN74</accession>
<dbReference type="AlphaFoldDB" id="W7DN74"/>
<dbReference type="PANTHER" id="PTHR10229:SF0">
    <property type="entry name" value="GTP-BINDING PROTEIN 6-RELATED"/>
    <property type="match status" value="1"/>
</dbReference>
<organism evidence="10 11">
    <name type="scientific">Commensalibacter papalotli</name>
    <name type="common">ex Servin-Garciduenas et al. 2014</name>
    <dbReference type="NCBI Taxonomy" id="1208583"/>
    <lineage>
        <taxon>Bacteria</taxon>
        <taxon>Pseudomonadati</taxon>
        <taxon>Pseudomonadota</taxon>
        <taxon>Alphaproteobacteria</taxon>
        <taxon>Acetobacterales</taxon>
        <taxon>Acetobacteraceae</taxon>
    </lineage>
</organism>
<keyword evidence="3 6" id="KW-0547">Nucleotide-binding</keyword>
<dbReference type="GO" id="GO:0046872">
    <property type="term" value="F:metal ion binding"/>
    <property type="evidence" value="ECO:0007669"/>
    <property type="project" value="UniProtKB-KW"/>
</dbReference>
<evidence type="ECO:0000259" key="9">
    <source>
        <dbReference type="PROSITE" id="PS51705"/>
    </source>
</evidence>
<feature type="binding site" evidence="8">
    <location>
        <position position="220"/>
    </location>
    <ligand>
        <name>Mg(2+)</name>
        <dbReference type="ChEBI" id="CHEBI:18420"/>
    </ligand>
</feature>
<feature type="binding site" evidence="7">
    <location>
        <begin position="333"/>
        <end position="336"/>
    </location>
    <ligand>
        <name>GTP</name>
        <dbReference type="ChEBI" id="CHEBI:37565"/>
    </ligand>
</feature>
<keyword evidence="1 6" id="KW-0963">Cytoplasm</keyword>
<evidence type="ECO:0000313" key="10">
    <source>
        <dbReference type="EMBL" id="EUK18737.1"/>
    </source>
</evidence>
<evidence type="ECO:0000256" key="8">
    <source>
        <dbReference type="PIRSR" id="PIRSR006809-2"/>
    </source>
</evidence>
<evidence type="ECO:0000256" key="5">
    <source>
        <dbReference type="ARBA" id="ARBA00023134"/>
    </source>
</evidence>
<dbReference type="GO" id="GO:0005525">
    <property type="term" value="F:GTP binding"/>
    <property type="evidence" value="ECO:0007669"/>
    <property type="project" value="UniProtKB-UniRule"/>
</dbReference>
<dbReference type="eggNOG" id="COG2262">
    <property type="taxonomic scope" value="Bacteria"/>
</dbReference>
<comment type="caution">
    <text evidence="10">The sequence shown here is derived from an EMBL/GenBank/DDBJ whole genome shotgun (WGS) entry which is preliminary data.</text>
</comment>
<dbReference type="RefSeq" id="WP_034336968.1">
    <property type="nucleotide sequence ID" value="NZ_ATSX01000001.1"/>
</dbReference>
<proteinExistence type="inferred from homology"/>
<comment type="cofactor">
    <cofactor evidence="8">
        <name>Mg(2+)</name>
        <dbReference type="ChEBI" id="CHEBI:18420"/>
    </cofactor>
</comment>
<protein>
    <recommendedName>
        <fullName evidence="6">GTPase HflX</fullName>
    </recommendedName>
    <alternativeName>
        <fullName evidence="6">GTP-binding protein HflX</fullName>
    </alternativeName>
</protein>
<comment type="similarity">
    <text evidence="6">Belongs to the TRAFAC class OBG-HflX-like GTPase superfamily. HflX GTPase family.</text>
</comment>
<evidence type="ECO:0000256" key="7">
    <source>
        <dbReference type="PIRSR" id="PIRSR006809-1"/>
    </source>
</evidence>
<evidence type="ECO:0000256" key="3">
    <source>
        <dbReference type="ARBA" id="ARBA00022741"/>
    </source>
</evidence>
<dbReference type="GO" id="GO:0005737">
    <property type="term" value="C:cytoplasm"/>
    <property type="evidence" value="ECO:0007669"/>
    <property type="project" value="UniProtKB-SubCell"/>
</dbReference>
<gene>
    <name evidence="6" type="primary">hflX</name>
    <name evidence="10" type="ORF">COMX_03275</name>
</gene>
<dbReference type="CDD" id="cd01878">
    <property type="entry name" value="HflX"/>
    <property type="match status" value="1"/>
</dbReference>